<dbReference type="InterPro" id="IPR050093">
    <property type="entry name" value="ABC_SmlMolc_Importer"/>
</dbReference>
<evidence type="ECO:0000256" key="2">
    <source>
        <dbReference type="ARBA" id="ARBA00022741"/>
    </source>
</evidence>
<organism evidence="5 6">
    <name type="scientific">Mycoplasmopsis mucosicanis</name>
    <dbReference type="NCBI Taxonomy" id="458208"/>
    <lineage>
        <taxon>Bacteria</taxon>
        <taxon>Bacillati</taxon>
        <taxon>Mycoplasmatota</taxon>
        <taxon>Mycoplasmoidales</taxon>
        <taxon>Metamycoplasmataceae</taxon>
        <taxon>Mycoplasmopsis</taxon>
    </lineage>
</organism>
<dbReference type="GO" id="GO:0005524">
    <property type="term" value="F:ATP binding"/>
    <property type="evidence" value="ECO:0007669"/>
    <property type="project" value="UniProtKB-KW"/>
</dbReference>
<dbReference type="RefSeq" id="WP_141484115.1">
    <property type="nucleotide sequence ID" value="NZ_SMDN01000012.1"/>
</dbReference>
<evidence type="ECO:0000313" key="6">
    <source>
        <dbReference type="Proteomes" id="UP000320801"/>
    </source>
</evidence>
<dbReference type="GO" id="GO:0022857">
    <property type="term" value="F:transmembrane transporter activity"/>
    <property type="evidence" value="ECO:0007669"/>
    <property type="project" value="InterPro"/>
</dbReference>
<evidence type="ECO:0000256" key="1">
    <source>
        <dbReference type="ARBA" id="ARBA00022448"/>
    </source>
</evidence>
<dbReference type="InterPro" id="IPR003593">
    <property type="entry name" value="AAA+_ATPase"/>
</dbReference>
<gene>
    <name evidence="5" type="ORF">E1I18_02975</name>
</gene>
<dbReference type="Gene3D" id="2.40.50.100">
    <property type="match status" value="1"/>
</dbReference>
<dbReference type="GO" id="GO:0016887">
    <property type="term" value="F:ATP hydrolysis activity"/>
    <property type="evidence" value="ECO:0007669"/>
    <property type="project" value="InterPro"/>
</dbReference>
<dbReference type="InterPro" id="IPR017871">
    <property type="entry name" value="ABC_transporter-like_CS"/>
</dbReference>
<dbReference type="Pfam" id="PF08402">
    <property type="entry name" value="TOBE_2"/>
    <property type="match status" value="1"/>
</dbReference>
<keyword evidence="6" id="KW-1185">Reference proteome</keyword>
<dbReference type="PROSITE" id="PS00211">
    <property type="entry name" value="ABC_TRANSPORTER_1"/>
    <property type="match status" value="1"/>
</dbReference>
<evidence type="ECO:0000259" key="4">
    <source>
        <dbReference type="PROSITE" id="PS50893"/>
    </source>
</evidence>
<dbReference type="InterPro" id="IPR003439">
    <property type="entry name" value="ABC_transporter-like_ATP-bd"/>
</dbReference>
<dbReference type="Gene3D" id="3.40.50.300">
    <property type="entry name" value="P-loop containing nucleotide triphosphate hydrolases"/>
    <property type="match status" value="2"/>
</dbReference>
<dbReference type="SUPFAM" id="SSF52540">
    <property type="entry name" value="P-loop containing nucleoside triphosphate hydrolases"/>
    <property type="match status" value="1"/>
</dbReference>
<dbReference type="Proteomes" id="UP000320801">
    <property type="component" value="Unassembled WGS sequence"/>
</dbReference>
<sequence>MKKDNSKRNIIELKEVVKEFDDKIVLENINLQIKKGEFVTLLGPSGSGKTTILRLIAGFERATRGEIMFNGRDIKDLPPHKRDLSTIFQDYALFPNLTVEGNIKYGLSLKRLPKEIINPKHEALLAQQTKIWEAKAKSEMAKLDALQTKYEEEMETLKENSLPYKRRQKWLDQSNFNYSYWENYVNIQTEKFEKKYLTRRISKEEMNAEVDKIVDLVGLSGSKNKSIHELSGGMKQRVALARSLVIEPEILLLDEPLSALDAKIRVKMQKLLRNLQQLLGITFIFVTHDQDEALELSDRIAIMRDGVIEQYDTPKQIYDYPVNKWVATFIGNSNIYNAKFNADATVTFMNKTFKTIHDEDEFKANSDVDVLIRPEDIDIMYADETKKKTGLIGKIADVTYRGSYHYLKVMLKNGYQIFVETPKKFEEGDRVSISWTIDSIHIMAKDTKWDYTTDEFKN</sequence>
<dbReference type="InterPro" id="IPR027417">
    <property type="entry name" value="P-loop_NTPase"/>
</dbReference>
<dbReference type="GO" id="GO:0043190">
    <property type="term" value="C:ATP-binding cassette (ABC) transporter complex"/>
    <property type="evidence" value="ECO:0007669"/>
    <property type="project" value="InterPro"/>
</dbReference>
<dbReference type="InterPro" id="IPR008995">
    <property type="entry name" value="Mo/tungstate-bd_C_term_dom"/>
</dbReference>
<dbReference type="OrthoDB" id="9802264at2"/>
<dbReference type="Pfam" id="PF00005">
    <property type="entry name" value="ABC_tran"/>
    <property type="match status" value="1"/>
</dbReference>
<evidence type="ECO:0000313" key="5">
    <source>
        <dbReference type="EMBL" id="TQC51354.1"/>
    </source>
</evidence>
<dbReference type="SMART" id="SM00382">
    <property type="entry name" value="AAA"/>
    <property type="match status" value="1"/>
</dbReference>
<reference evidence="5 6" key="1">
    <citation type="submission" date="2019-03" db="EMBL/GenBank/DDBJ databases">
        <title>Characterization of a novel Mycoplasma cynos real-time PCR assay.</title>
        <authorList>
            <person name="Tallmadge R.L."/>
            <person name="Mitchell P.K."/>
            <person name="Goodman L."/>
        </authorList>
    </citation>
    <scope>NUCLEOTIDE SEQUENCE [LARGE SCALE GENOMIC DNA]</scope>
    <source>
        <strain evidence="5 6">1642</strain>
    </source>
</reference>
<dbReference type="PANTHER" id="PTHR42781:SF4">
    <property type="entry name" value="SPERMIDINE_PUTRESCINE IMPORT ATP-BINDING PROTEIN POTA"/>
    <property type="match status" value="1"/>
</dbReference>
<dbReference type="EMBL" id="SMDN01000012">
    <property type="protein sequence ID" value="TQC51354.1"/>
    <property type="molecule type" value="Genomic_DNA"/>
</dbReference>
<accession>A0A507SMV1</accession>
<dbReference type="InterPro" id="IPR013611">
    <property type="entry name" value="Transp-assoc_OB_typ2"/>
</dbReference>
<dbReference type="SUPFAM" id="SSF50331">
    <property type="entry name" value="MOP-like"/>
    <property type="match status" value="1"/>
</dbReference>
<evidence type="ECO:0000256" key="3">
    <source>
        <dbReference type="ARBA" id="ARBA00022840"/>
    </source>
</evidence>
<dbReference type="AlphaFoldDB" id="A0A507SMV1"/>
<dbReference type="PANTHER" id="PTHR42781">
    <property type="entry name" value="SPERMIDINE/PUTRESCINE IMPORT ATP-BINDING PROTEIN POTA"/>
    <property type="match status" value="1"/>
</dbReference>
<feature type="domain" description="ABC transporter" evidence="4">
    <location>
        <begin position="11"/>
        <end position="330"/>
    </location>
</feature>
<protein>
    <submittedName>
        <fullName evidence="5">ABC transporter ATP-binding protein</fullName>
    </submittedName>
</protein>
<keyword evidence="3 5" id="KW-0067">ATP-binding</keyword>
<dbReference type="PROSITE" id="PS50893">
    <property type="entry name" value="ABC_TRANSPORTER_2"/>
    <property type="match status" value="1"/>
</dbReference>
<keyword evidence="2" id="KW-0547">Nucleotide-binding</keyword>
<name>A0A507SMV1_9BACT</name>
<proteinExistence type="predicted"/>
<comment type="caution">
    <text evidence="5">The sequence shown here is derived from an EMBL/GenBank/DDBJ whole genome shotgun (WGS) entry which is preliminary data.</text>
</comment>
<keyword evidence="1" id="KW-0813">Transport</keyword>